<dbReference type="Proteomes" id="UP000442533">
    <property type="component" value="Unassembled WGS sequence"/>
</dbReference>
<evidence type="ECO:0008006" key="3">
    <source>
        <dbReference type="Google" id="ProtNLM"/>
    </source>
</evidence>
<evidence type="ECO:0000313" key="1">
    <source>
        <dbReference type="EMBL" id="MTH36548.1"/>
    </source>
</evidence>
<protein>
    <recommendedName>
        <fullName evidence="3">Flagellar assembly protein FliH/Type III secretion system HrpE domain-containing protein</fullName>
    </recommendedName>
</protein>
<dbReference type="AlphaFoldDB" id="A0A844HBE8"/>
<dbReference type="OrthoDB" id="7775535at2"/>
<dbReference type="EMBL" id="WMIF01000046">
    <property type="protein sequence ID" value="MTH36548.1"/>
    <property type="molecule type" value="Genomic_DNA"/>
</dbReference>
<dbReference type="RefSeq" id="WP_155066057.1">
    <property type="nucleotide sequence ID" value="NZ_WMIF01000046.1"/>
</dbReference>
<reference evidence="1 2" key="1">
    <citation type="submission" date="2019-11" db="EMBL/GenBank/DDBJ databases">
        <authorList>
            <person name="Dong K."/>
        </authorList>
    </citation>
    <scope>NUCLEOTIDE SEQUENCE [LARGE SCALE GENOMIC DNA]</scope>
    <source>
        <strain evidence="1 2">JCM 17370</strain>
    </source>
</reference>
<sequence>MKSASLRLESFAAARTTPQPTAAELDEAYHDGHERGLAEGREASLDALTAEMARLRHGLSLLAEQEQAIRRDTLAAVTPALALIIDLLGRAGARERLLDALQAELARLVQTDGQGEVIIRCPIDMRHDIQPCLDRAGLQARLLDAQPGSPGIEITAQGGSIRLDPDRPATELRAIIDELHSED</sequence>
<accession>A0A844HBE8</accession>
<name>A0A844HBE8_9RHOB</name>
<organism evidence="1 2">
    <name type="scientific">Paracoccus limosus</name>
    <dbReference type="NCBI Taxonomy" id="913252"/>
    <lineage>
        <taxon>Bacteria</taxon>
        <taxon>Pseudomonadati</taxon>
        <taxon>Pseudomonadota</taxon>
        <taxon>Alphaproteobacteria</taxon>
        <taxon>Rhodobacterales</taxon>
        <taxon>Paracoccaceae</taxon>
        <taxon>Paracoccus</taxon>
    </lineage>
</organism>
<evidence type="ECO:0000313" key="2">
    <source>
        <dbReference type="Proteomes" id="UP000442533"/>
    </source>
</evidence>
<comment type="caution">
    <text evidence="1">The sequence shown here is derived from an EMBL/GenBank/DDBJ whole genome shotgun (WGS) entry which is preliminary data.</text>
</comment>
<keyword evidence="2" id="KW-1185">Reference proteome</keyword>
<proteinExistence type="predicted"/>
<gene>
    <name evidence="1" type="ORF">GL279_18335</name>
</gene>